<dbReference type="OrthoDB" id="9813379at2"/>
<proteinExistence type="predicted"/>
<dbReference type="Gene3D" id="2.60.120.1140">
    <property type="entry name" value="Protein of unknown function DUF192"/>
    <property type="match status" value="1"/>
</dbReference>
<reference evidence="1 2" key="1">
    <citation type="submission" date="2017-02" db="EMBL/GenBank/DDBJ databases">
        <title>Whole genome sequencing of Metallibacterium scheffleri DSM 24874 (T).</title>
        <authorList>
            <person name="Kumar S."/>
            <person name="Patil P."/>
            <person name="Patil P.B."/>
        </authorList>
    </citation>
    <scope>NUCLEOTIDE SEQUENCE [LARGE SCALE GENOMIC DNA]</scope>
    <source>
        <strain evidence="1 2">DSM 24874</strain>
    </source>
</reference>
<gene>
    <name evidence="1" type="ORF">B1806_02340</name>
</gene>
<evidence type="ECO:0000313" key="1">
    <source>
        <dbReference type="EMBL" id="THD11727.1"/>
    </source>
</evidence>
<keyword evidence="2" id="KW-1185">Reference proteome</keyword>
<evidence type="ECO:0008006" key="3">
    <source>
        <dbReference type="Google" id="ProtNLM"/>
    </source>
</evidence>
<dbReference type="InterPro" id="IPR038695">
    <property type="entry name" value="Saro_0823-like_sf"/>
</dbReference>
<dbReference type="InterPro" id="IPR003795">
    <property type="entry name" value="DUF192"/>
</dbReference>
<dbReference type="EMBL" id="MWQO01000007">
    <property type="protein sequence ID" value="THD11727.1"/>
    <property type="molecule type" value="Genomic_DNA"/>
</dbReference>
<dbReference type="STRING" id="993689.GCA_002077135_01542"/>
<name>A0A4S3KRK3_9GAMM</name>
<evidence type="ECO:0000313" key="2">
    <source>
        <dbReference type="Proteomes" id="UP000307749"/>
    </source>
</evidence>
<organism evidence="1 2">
    <name type="scientific">Metallibacterium scheffleri</name>
    <dbReference type="NCBI Taxonomy" id="993689"/>
    <lineage>
        <taxon>Bacteria</taxon>
        <taxon>Pseudomonadati</taxon>
        <taxon>Pseudomonadota</taxon>
        <taxon>Gammaproteobacteria</taxon>
        <taxon>Lysobacterales</taxon>
        <taxon>Rhodanobacteraceae</taxon>
        <taxon>Metallibacterium</taxon>
    </lineage>
</organism>
<comment type="caution">
    <text evidence="1">The sequence shown here is derived from an EMBL/GenBank/DDBJ whole genome shotgun (WGS) entry which is preliminary data.</text>
</comment>
<dbReference type="RefSeq" id="WP_081126928.1">
    <property type="nucleotide sequence ID" value="NZ_DAHXOC010000066.1"/>
</dbReference>
<protein>
    <recommendedName>
        <fullName evidence="3">DUF192 domain-containing protein</fullName>
    </recommendedName>
</protein>
<dbReference type="Pfam" id="PF02643">
    <property type="entry name" value="DUF192"/>
    <property type="match status" value="1"/>
</dbReference>
<dbReference type="AlphaFoldDB" id="A0A4S3KRK3"/>
<accession>A0A4S3KRK3</accession>
<sequence>MRAGTLIATDSGNTLAAVRRCEGSLERMRGLLWRPALVPGQGLLIAPCNSVHTIGMRYAIDVVFLDRDGRVLKVCPALKPLRMAMARGARQVIELAAGEASRLGLLPKRVVRWQETLTA</sequence>
<dbReference type="Proteomes" id="UP000307749">
    <property type="component" value="Unassembled WGS sequence"/>
</dbReference>